<evidence type="ECO:0000256" key="9">
    <source>
        <dbReference type="ARBA" id="ARBA00022786"/>
    </source>
</evidence>
<evidence type="ECO:0000256" key="4">
    <source>
        <dbReference type="ARBA" id="ARBA00022448"/>
    </source>
</evidence>
<dbReference type="PANTHER" id="PTHR48178:SF1">
    <property type="entry name" value="PEROXISOME BIOGENESIS FACTOR 2"/>
    <property type="match status" value="1"/>
</dbReference>
<keyword evidence="7" id="KW-0479">Metal-binding</keyword>
<evidence type="ECO:0000256" key="8">
    <source>
        <dbReference type="ARBA" id="ARBA00022771"/>
    </source>
</evidence>
<feature type="region of interest" description="Disordered" evidence="18">
    <location>
        <begin position="412"/>
        <end position="492"/>
    </location>
</feature>
<name>A0ABR3GB88_9PEZI</name>
<gene>
    <name evidence="20" type="primary">PEX2</name>
    <name evidence="20" type="ORF">Q9L58_008032</name>
</gene>
<dbReference type="Proteomes" id="UP001447188">
    <property type="component" value="Unassembled WGS sequence"/>
</dbReference>
<comment type="pathway">
    <text evidence="2">Protein modification; protein ubiquitination.</text>
</comment>
<comment type="catalytic activity">
    <reaction evidence="16">
        <text>[E2 ubiquitin-conjugating enzyme]-S-ubiquitinyl-L-cysteine + [acceptor protein]-L-cysteine = [E2 ubiquitin-conjugating enzyme]-L-cysteine + [acceptor protein]-S-ubiquitinyl-L-cysteine.</text>
        <dbReference type="EC" id="2.3.2.36"/>
    </reaction>
</comment>
<keyword evidence="12" id="KW-1133">Transmembrane helix</keyword>
<evidence type="ECO:0000256" key="7">
    <source>
        <dbReference type="ARBA" id="ARBA00022723"/>
    </source>
</evidence>
<evidence type="ECO:0000256" key="1">
    <source>
        <dbReference type="ARBA" id="ARBA00004585"/>
    </source>
</evidence>
<dbReference type="InterPro" id="IPR025654">
    <property type="entry name" value="PEX2/10"/>
</dbReference>
<organism evidence="20 21">
    <name type="scientific">Discina gigas</name>
    <dbReference type="NCBI Taxonomy" id="1032678"/>
    <lineage>
        <taxon>Eukaryota</taxon>
        <taxon>Fungi</taxon>
        <taxon>Dikarya</taxon>
        <taxon>Ascomycota</taxon>
        <taxon>Pezizomycotina</taxon>
        <taxon>Pezizomycetes</taxon>
        <taxon>Pezizales</taxon>
        <taxon>Discinaceae</taxon>
        <taxon>Discina</taxon>
    </lineage>
</organism>
<dbReference type="InterPro" id="IPR006845">
    <property type="entry name" value="Pex_N"/>
</dbReference>
<reference evidence="20 21" key="1">
    <citation type="submission" date="2024-02" db="EMBL/GenBank/DDBJ databases">
        <title>Discinaceae phylogenomics.</title>
        <authorList>
            <person name="Dirks A.C."/>
            <person name="James T.Y."/>
        </authorList>
    </citation>
    <scope>NUCLEOTIDE SEQUENCE [LARGE SCALE GENOMIC DNA]</scope>
    <source>
        <strain evidence="20 21">ACD0624</strain>
    </source>
</reference>
<dbReference type="SUPFAM" id="SSF57850">
    <property type="entry name" value="RING/U-box"/>
    <property type="match status" value="1"/>
</dbReference>
<evidence type="ECO:0000259" key="19">
    <source>
        <dbReference type="Pfam" id="PF04757"/>
    </source>
</evidence>
<comment type="subcellular location">
    <subcellularLocation>
        <location evidence="1">Peroxisome membrane</location>
        <topology evidence="1">Multi-pass membrane protein</topology>
    </subcellularLocation>
</comment>
<dbReference type="PROSITE" id="PS00518">
    <property type="entry name" value="ZF_RING_1"/>
    <property type="match status" value="1"/>
</dbReference>
<evidence type="ECO:0000256" key="3">
    <source>
        <dbReference type="ARBA" id="ARBA00008704"/>
    </source>
</evidence>
<evidence type="ECO:0000256" key="15">
    <source>
        <dbReference type="ARBA" id="ARBA00032511"/>
    </source>
</evidence>
<keyword evidence="11" id="KW-0653">Protein transport</keyword>
<dbReference type="EC" id="2.3.2.36" evidence="17"/>
<keyword evidence="6" id="KW-0812">Transmembrane</keyword>
<comment type="caution">
    <text evidence="20">The sequence shown here is derived from an EMBL/GenBank/DDBJ whole genome shotgun (WGS) entry which is preliminary data.</text>
</comment>
<keyword evidence="21" id="KW-1185">Reference proteome</keyword>
<evidence type="ECO:0000313" key="20">
    <source>
        <dbReference type="EMBL" id="KAL0633076.1"/>
    </source>
</evidence>
<keyword evidence="10" id="KW-0862">Zinc</keyword>
<evidence type="ECO:0000256" key="12">
    <source>
        <dbReference type="ARBA" id="ARBA00022989"/>
    </source>
</evidence>
<dbReference type="Pfam" id="PF04757">
    <property type="entry name" value="Pex2_Pex12"/>
    <property type="match status" value="1"/>
</dbReference>
<protein>
    <recommendedName>
        <fullName evidence="17">RING-type E3 ubiquitin transferase (cysteine targeting)</fullName>
        <ecNumber evidence="17">2.3.2.36</ecNumber>
    </recommendedName>
    <alternativeName>
        <fullName evidence="15">Peroxin-2</fullName>
    </alternativeName>
</protein>
<evidence type="ECO:0000313" key="21">
    <source>
        <dbReference type="Proteomes" id="UP001447188"/>
    </source>
</evidence>
<evidence type="ECO:0000256" key="17">
    <source>
        <dbReference type="ARBA" id="ARBA00034523"/>
    </source>
</evidence>
<evidence type="ECO:0000256" key="6">
    <source>
        <dbReference type="ARBA" id="ARBA00022692"/>
    </source>
</evidence>
<evidence type="ECO:0000256" key="13">
    <source>
        <dbReference type="ARBA" id="ARBA00023136"/>
    </source>
</evidence>
<sequence length="492" mass="54650">MATTTTTTTVAPPITAILPQTAPPADWHLAHQRAQERIVRLQAQHDASSRSPISHLLGSHPNVASKTRPAFRVGQLDTELLDEELLDLLKGQLWGGLKYFRPSIKEGYEPEFLLLLRAALFKLTIWDHNATYGAALQNLVYTDARRSGPIDHPPSILQKSTYGLLTVGGRYLFTRLNLYLLSHSNPEDSTPLTERLSRIVDSVSTVHSALSFASFTAFLITGHYRTLLDRALRMRLVSPSHIVSREVSFEYLNRQLVWHAFTEFLLFILPLIRVSRWRRWWARVLRKFRGSDASASGVPTGELAFLPERTCAICHKETDATADFGATGGKATDVVNPYEAIGCGHIYCYVCLAGKIELEEGDGWSCLRCGALATRCRPWRGGLKGLTGVGDWGEEVADRRKVGFDDESEIVANISEDENDLAMSGEEGDDDDEDEGTERGGSGSDGTTRPRRGRRLDVPSGRGLWADESFDESAYNTAEGEDADSEDDRRVR</sequence>
<evidence type="ECO:0000256" key="5">
    <source>
        <dbReference type="ARBA" id="ARBA00022679"/>
    </source>
</evidence>
<keyword evidence="8" id="KW-0863">Zinc-finger</keyword>
<proteinExistence type="inferred from homology"/>
<comment type="similarity">
    <text evidence="3">Belongs to the pex2/pex10/pex12 family.</text>
</comment>
<evidence type="ECO:0000256" key="11">
    <source>
        <dbReference type="ARBA" id="ARBA00022927"/>
    </source>
</evidence>
<keyword evidence="14" id="KW-0576">Peroxisome</keyword>
<dbReference type="EMBL" id="JBBBZM010000138">
    <property type="protein sequence ID" value="KAL0633076.1"/>
    <property type="molecule type" value="Genomic_DNA"/>
</dbReference>
<evidence type="ECO:0000256" key="16">
    <source>
        <dbReference type="ARBA" id="ARBA00034438"/>
    </source>
</evidence>
<evidence type="ECO:0000256" key="18">
    <source>
        <dbReference type="SAM" id="MobiDB-lite"/>
    </source>
</evidence>
<keyword evidence="13" id="KW-0472">Membrane</keyword>
<evidence type="ECO:0000256" key="10">
    <source>
        <dbReference type="ARBA" id="ARBA00022833"/>
    </source>
</evidence>
<dbReference type="PANTHER" id="PTHR48178">
    <property type="entry name" value="PEROXISOME BIOGENESIS FACTOR 2"/>
    <property type="match status" value="1"/>
</dbReference>
<keyword evidence="9" id="KW-0833">Ubl conjugation pathway</keyword>
<feature type="domain" description="Pex N-terminal" evidence="19">
    <location>
        <begin position="82"/>
        <end position="276"/>
    </location>
</feature>
<keyword evidence="4" id="KW-0813">Transport</keyword>
<evidence type="ECO:0000256" key="14">
    <source>
        <dbReference type="ARBA" id="ARBA00023140"/>
    </source>
</evidence>
<accession>A0ABR3GB88</accession>
<feature type="compositionally biased region" description="Acidic residues" evidence="18">
    <location>
        <begin position="412"/>
        <end position="436"/>
    </location>
</feature>
<keyword evidence="5" id="KW-0808">Transferase</keyword>
<evidence type="ECO:0000256" key="2">
    <source>
        <dbReference type="ARBA" id="ARBA00004906"/>
    </source>
</evidence>
<dbReference type="InterPro" id="IPR017907">
    <property type="entry name" value="Znf_RING_CS"/>
</dbReference>